<dbReference type="Proteomes" id="UP001589607">
    <property type="component" value="Unassembled WGS sequence"/>
</dbReference>
<dbReference type="Pfam" id="PF19494">
    <property type="entry name" value="DUF6029"/>
    <property type="match status" value="1"/>
</dbReference>
<evidence type="ECO:0000313" key="2">
    <source>
        <dbReference type="Proteomes" id="UP001589607"/>
    </source>
</evidence>
<dbReference type="InterPro" id="IPR046070">
    <property type="entry name" value="DUF6029"/>
</dbReference>
<protein>
    <submittedName>
        <fullName evidence="1">DUF6029 family protein</fullName>
    </submittedName>
</protein>
<dbReference type="RefSeq" id="WP_236452915.1">
    <property type="nucleotide sequence ID" value="NZ_CBCSGE010000019.1"/>
</dbReference>
<name>A0ABV5GS53_9FLAO</name>
<dbReference type="EMBL" id="JBHMEY010000071">
    <property type="protein sequence ID" value="MFB9098224.1"/>
    <property type="molecule type" value="Genomic_DNA"/>
</dbReference>
<gene>
    <name evidence="1" type="ORF">ACFFVF_17075</name>
</gene>
<accession>A0ABV5GS53</accession>
<keyword evidence="2" id="KW-1185">Reference proteome</keyword>
<reference evidence="1 2" key="1">
    <citation type="submission" date="2024-09" db="EMBL/GenBank/DDBJ databases">
        <authorList>
            <person name="Sun Q."/>
            <person name="Mori K."/>
        </authorList>
    </citation>
    <scope>NUCLEOTIDE SEQUENCE [LARGE SCALE GENOMIC DNA]</scope>
    <source>
        <strain evidence="1 2">CECT 7955</strain>
    </source>
</reference>
<comment type="caution">
    <text evidence="1">The sequence shown here is derived from an EMBL/GenBank/DDBJ whole genome shotgun (WGS) entry which is preliminary data.</text>
</comment>
<proteinExistence type="predicted"/>
<evidence type="ECO:0000313" key="1">
    <source>
        <dbReference type="EMBL" id="MFB9098224.1"/>
    </source>
</evidence>
<sequence length="574" mass="65356">MKKITILSFVFFSIISFSQEDKEKIKGNFFGGFESNSQWYTNDKDRGINHPEDPFRSNNYLNANYNYGKWTAGVQGEGYLPNALLNYNPKYEKANVATYYLNYRSSKINATAGYFYEQFGSGLLLRSWEDRSLGINNALRGGKIKYTPTDNLSFTALYGRQRTGFDIANGDVFGFNSEINLFRMLKIESSDLSLGFSYVGRKETTTIINPNFNELTNGFAGRLNFSKNSFYFSAEYNFKTEDGILYDSKTVYNDFVKPGSALLLNGGYSKKGFGLDVTLRRLENMSFYSEREPEVFSPEKTSIYYNDRLMNFVPSLTKQHHFNLANIYVYQAQARVSLDFDNGIAKAGEIGGQIDIYYDFPKETALGGKYGTKISANFSNWNNLKGDYNLFPPEYKTDFLGAGEKYFSDFNLEINKKFSKKFSSTFAFINQYYNNRLITGAANTVIKANILAAEFDYNLSKGRAAKLAIEHMWADNDRKNWIAMLFEYNINTRFSVFASDMYNYGYDKDANLIDHETDPFDIHFYNFGGAYKKGSTRFAINYGRQRGGLVCAGGVCRFVPPSTGLGMSITTSFN</sequence>
<organism evidence="1 2">
    <name type="scientific">Flavobacterium jumunjinense</name>
    <dbReference type="NCBI Taxonomy" id="998845"/>
    <lineage>
        <taxon>Bacteria</taxon>
        <taxon>Pseudomonadati</taxon>
        <taxon>Bacteroidota</taxon>
        <taxon>Flavobacteriia</taxon>
        <taxon>Flavobacteriales</taxon>
        <taxon>Flavobacteriaceae</taxon>
        <taxon>Flavobacterium</taxon>
    </lineage>
</organism>